<comment type="caution">
    <text evidence="1">The sequence shown here is derived from an EMBL/GenBank/DDBJ whole genome shotgun (WGS) entry which is preliminary data.</text>
</comment>
<evidence type="ECO:0000313" key="2">
    <source>
        <dbReference type="Proteomes" id="UP001516400"/>
    </source>
</evidence>
<keyword evidence="2" id="KW-1185">Reference proteome</keyword>
<evidence type="ECO:0000313" key="1">
    <source>
        <dbReference type="EMBL" id="KAL3265357.1"/>
    </source>
</evidence>
<reference evidence="1 2" key="1">
    <citation type="journal article" date="2021" name="BMC Biol.">
        <title>Horizontally acquired antibacterial genes associated with adaptive radiation of ladybird beetles.</title>
        <authorList>
            <person name="Li H.S."/>
            <person name="Tang X.F."/>
            <person name="Huang Y.H."/>
            <person name="Xu Z.Y."/>
            <person name="Chen M.L."/>
            <person name="Du X.Y."/>
            <person name="Qiu B.Y."/>
            <person name="Chen P.T."/>
            <person name="Zhang W."/>
            <person name="Slipinski A."/>
            <person name="Escalona H.E."/>
            <person name="Waterhouse R.M."/>
            <person name="Zwick A."/>
            <person name="Pang H."/>
        </authorList>
    </citation>
    <scope>NUCLEOTIDE SEQUENCE [LARGE SCALE GENOMIC DNA]</scope>
    <source>
        <strain evidence="1">SYSU2018</strain>
    </source>
</reference>
<organism evidence="1 2">
    <name type="scientific">Cryptolaemus montrouzieri</name>
    <dbReference type="NCBI Taxonomy" id="559131"/>
    <lineage>
        <taxon>Eukaryota</taxon>
        <taxon>Metazoa</taxon>
        <taxon>Ecdysozoa</taxon>
        <taxon>Arthropoda</taxon>
        <taxon>Hexapoda</taxon>
        <taxon>Insecta</taxon>
        <taxon>Pterygota</taxon>
        <taxon>Neoptera</taxon>
        <taxon>Endopterygota</taxon>
        <taxon>Coleoptera</taxon>
        <taxon>Polyphaga</taxon>
        <taxon>Cucujiformia</taxon>
        <taxon>Coccinelloidea</taxon>
        <taxon>Coccinellidae</taxon>
        <taxon>Scymninae</taxon>
        <taxon>Scymnini</taxon>
        <taxon>Cryptolaemus</taxon>
    </lineage>
</organism>
<sequence>FRSARIFPFNPNIFDDDDFIASTITDLQKMNEDCLNDVSLKDTTNNNNVVITYNNDDALIDKPSTSTRDKNIISNRKMQILPADIKPFPRVIATKENKMFQRRKIRDSDKHSSFRKS</sequence>
<dbReference type="Proteomes" id="UP001516400">
    <property type="component" value="Unassembled WGS sequence"/>
</dbReference>
<dbReference type="EMBL" id="JABFTP020000001">
    <property type="protein sequence ID" value="KAL3265357.1"/>
    <property type="molecule type" value="Genomic_DNA"/>
</dbReference>
<name>A0ABD2MG49_9CUCU</name>
<dbReference type="AlphaFoldDB" id="A0ABD2MG49"/>
<accession>A0ABD2MG49</accession>
<feature type="non-terminal residue" evidence="1">
    <location>
        <position position="1"/>
    </location>
</feature>
<protein>
    <submittedName>
        <fullName evidence="1">Uncharacterized protein</fullName>
    </submittedName>
</protein>
<proteinExistence type="predicted"/>
<gene>
    <name evidence="1" type="ORF">HHI36_009565</name>
</gene>